<evidence type="ECO:0000256" key="6">
    <source>
        <dbReference type="ARBA" id="ARBA00022618"/>
    </source>
</evidence>
<evidence type="ECO:0000313" key="19">
    <source>
        <dbReference type="EMBL" id="SHH27314.1"/>
    </source>
</evidence>
<evidence type="ECO:0000256" key="14">
    <source>
        <dbReference type="HAMAP-Rule" id="MF_00046"/>
    </source>
</evidence>
<gene>
    <name evidence="14" type="primary">murC</name>
    <name evidence="19" type="ORF">SAMN04488109_3468</name>
</gene>
<dbReference type="RefSeq" id="WP_073136363.1">
    <property type="nucleotide sequence ID" value="NZ_FQWQ01000002.1"/>
</dbReference>
<evidence type="ECO:0000259" key="16">
    <source>
        <dbReference type="Pfam" id="PF01225"/>
    </source>
</evidence>
<evidence type="ECO:0000256" key="7">
    <source>
        <dbReference type="ARBA" id="ARBA00022741"/>
    </source>
</evidence>
<evidence type="ECO:0000256" key="12">
    <source>
        <dbReference type="ARBA" id="ARBA00023316"/>
    </source>
</evidence>
<keyword evidence="15" id="KW-0472">Membrane</keyword>
<organism evidence="19 20">
    <name type="scientific">Chryseolinea serpens</name>
    <dbReference type="NCBI Taxonomy" id="947013"/>
    <lineage>
        <taxon>Bacteria</taxon>
        <taxon>Pseudomonadati</taxon>
        <taxon>Bacteroidota</taxon>
        <taxon>Cytophagia</taxon>
        <taxon>Cytophagales</taxon>
        <taxon>Fulvivirgaceae</taxon>
        <taxon>Chryseolinea</taxon>
    </lineage>
</organism>
<accession>A0A1M5RLW6</accession>
<evidence type="ECO:0000259" key="18">
    <source>
        <dbReference type="Pfam" id="PF08245"/>
    </source>
</evidence>
<feature type="domain" description="Mur ligase central" evidence="18">
    <location>
        <begin position="118"/>
        <end position="298"/>
    </location>
</feature>
<dbReference type="SUPFAM" id="SSF53244">
    <property type="entry name" value="MurD-like peptide ligases, peptide-binding domain"/>
    <property type="match status" value="1"/>
</dbReference>
<keyword evidence="9 14" id="KW-0133">Cell shape</keyword>
<dbReference type="Gene3D" id="3.90.190.20">
    <property type="entry name" value="Mur ligase, C-terminal domain"/>
    <property type="match status" value="1"/>
</dbReference>
<dbReference type="Gene3D" id="3.40.50.720">
    <property type="entry name" value="NAD(P)-binding Rossmann-like Domain"/>
    <property type="match status" value="1"/>
</dbReference>
<dbReference type="Pfam" id="PF08245">
    <property type="entry name" value="Mur_ligase_M"/>
    <property type="match status" value="1"/>
</dbReference>
<comment type="function">
    <text evidence="14">Cell wall formation.</text>
</comment>
<dbReference type="GO" id="GO:0051301">
    <property type="term" value="P:cell division"/>
    <property type="evidence" value="ECO:0007669"/>
    <property type="project" value="UniProtKB-KW"/>
</dbReference>
<evidence type="ECO:0000256" key="1">
    <source>
        <dbReference type="ARBA" id="ARBA00004496"/>
    </source>
</evidence>
<comment type="pathway">
    <text evidence="2 14">Cell wall biogenesis; peptidoglycan biosynthesis.</text>
</comment>
<dbReference type="STRING" id="947013.SAMN04488109_3468"/>
<dbReference type="PANTHER" id="PTHR43445:SF3">
    <property type="entry name" value="UDP-N-ACETYLMURAMATE--L-ALANINE LIGASE"/>
    <property type="match status" value="1"/>
</dbReference>
<dbReference type="PANTHER" id="PTHR43445">
    <property type="entry name" value="UDP-N-ACETYLMURAMATE--L-ALANINE LIGASE-RELATED"/>
    <property type="match status" value="1"/>
</dbReference>
<keyword evidence="5 14" id="KW-0436">Ligase</keyword>
<feature type="transmembrane region" description="Helical" evidence="15">
    <location>
        <begin position="9"/>
        <end position="27"/>
    </location>
</feature>
<keyword evidence="11 14" id="KW-0131">Cell cycle</keyword>
<keyword evidence="15" id="KW-0812">Transmembrane</keyword>
<sequence length="464" mass="51825">MTLEKYDNIYFLGIGGIGMSALARWFMKEGLRVSGYDKTSTTLTDELQNEGMRIHFEDKLELIPEEVKQQKDKTLVIFTPAIPKDHVEHNYLKQNGYTILKRSEVLGLLTKDYKTVAVAGTHGKTTTSSMVAHILKSAGKSMVGFLGGITTNYASNLVMEGDVKKDTLVVVEADEFDRSFLRLFPQIAVVTSADADHLDIYGDHESLIVSFKEFISQINRGGDLIIHESIAELLADKVDHVKKHIYSMSRGQFFAGNITARGGFFQFDLHGFGKVEHVQLGVPGFHNIENAIAASVAANLCGVGLPTIAKALESFRGVKRRFEYVLRGKKVVFVDDYAHHPTEIEAFLRSMKSLYPGRKLTAIFQPHLFTRTRDFAEGFSKSLSLADEVLLMDIYPARELPIPGVDSDMLMNDITSAVKIRCNKKDLMEKLEKMDLDVVVTVGAGDIDTFVKPIGEMLKRKYED</sequence>
<keyword evidence="4 14" id="KW-0963">Cytoplasm</keyword>
<evidence type="ECO:0000256" key="4">
    <source>
        <dbReference type="ARBA" id="ARBA00022490"/>
    </source>
</evidence>
<dbReference type="OrthoDB" id="9804126at2"/>
<evidence type="ECO:0000256" key="15">
    <source>
        <dbReference type="SAM" id="Phobius"/>
    </source>
</evidence>
<dbReference type="InterPro" id="IPR005758">
    <property type="entry name" value="UDP-N-AcMur_Ala_ligase_MurC"/>
</dbReference>
<dbReference type="NCBIfam" id="TIGR01082">
    <property type="entry name" value="murC"/>
    <property type="match status" value="1"/>
</dbReference>
<name>A0A1M5RLW6_9BACT</name>
<evidence type="ECO:0000313" key="20">
    <source>
        <dbReference type="Proteomes" id="UP000184212"/>
    </source>
</evidence>
<evidence type="ECO:0000259" key="17">
    <source>
        <dbReference type="Pfam" id="PF02875"/>
    </source>
</evidence>
<dbReference type="InterPro" id="IPR050061">
    <property type="entry name" value="MurCDEF_pg_biosynth"/>
</dbReference>
<keyword evidence="20" id="KW-1185">Reference proteome</keyword>
<dbReference type="EMBL" id="FQWQ01000002">
    <property type="protein sequence ID" value="SHH27314.1"/>
    <property type="molecule type" value="Genomic_DNA"/>
</dbReference>
<dbReference type="AlphaFoldDB" id="A0A1M5RLW6"/>
<dbReference type="InterPro" id="IPR004101">
    <property type="entry name" value="Mur_ligase_C"/>
</dbReference>
<dbReference type="GO" id="GO:0071555">
    <property type="term" value="P:cell wall organization"/>
    <property type="evidence" value="ECO:0007669"/>
    <property type="project" value="UniProtKB-KW"/>
</dbReference>
<feature type="domain" description="Mur ligase N-terminal catalytic" evidence="16">
    <location>
        <begin position="9"/>
        <end position="113"/>
    </location>
</feature>
<evidence type="ECO:0000256" key="5">
    <source>
        <dbReference type="ARBA" id="ARBA00022598"/>
    </source>
</evidence>
<dbReference type="EC" id="6.3.2.8" evidence="3 14"/>
<reference evidence="19 20" key="1">
    <citation type="submission" date="2016-11" db="EMBL/GenBank/DDBJ databases">
        <authorList>
            <person name="Jaros S."/>
            <person name="Januszkiewicz K."/>
            <person name="Wedrychowicz H."/>
        </authorList>
    </citation>
    <scope>NUCLEOTIDE SEQUENCE [LARGE SCALE GENOMIC DNA]</scope>
    <source>
        <strain evidence="19 20">DSM 24574</strain>
    </source>
</reference>
<keyword evidence="6 14" id="KW-0132">Cell division</keyword>
<feature type="binding site" evidence="14">
    <location>
        <begin position="120"/>
        <end position="126"/>
    </location>
    <ligand>
        <name>ATP</name>
        <dbReference type="ChEBI" id="CHEBI:30616"/>
    </ligand>
</feature>
<evidence type="ECO:0000256" key="3">
    <source>
        <dbReference type="ARBA" id="ARBA00012211"/>
    </source>
</evidence>
<evidence type="ECO:0000256" key="9">
    <source>
        <dbReference type="ARBA" id="ARBA00022960"/>
    </source>
</evidence>
<comment type="similarity">
    <text evidence="14">Belongs to the MurCDEF family.</text>
</comment>
<dbReference type="GO" id="GO:0008360">
    <property type="term" value="P:regulation of cell shape"/>
    <property type="evidence" value="ECO:0007669"/>
    <property type="project" value="UniProtKB-KW"/>
</dbReference>
<dbReference type="InterPro" id="IPR013221">
    <property type="entry name" value="Mur_ligase_cen"/>
</dbReference>
<keyword evidence="7 14" id="KW-0547">Nucleotide-binding</keyword>
<proteinExistence type="inferred from homology"/>
<dbReference type="Pfam" id="PF01225">
    <property type="entry name" value="Mur_ligase"/>
    <property type="match status" value="1"/>
</dbReference>
<protein>
    <recommendedName>
        <fullName evidence="3 14">UDP-N-acetylmuramate--L-alanine ligase</fullName>
        <ecNumber evidence="3 14">6.3.2.8</ecNumber>
    </recommendedName>
    <alternativeName>
        <fullName evidence="14">UDP-N-acetylmuramoyl-L-alanine synthetase</fullName>
    </alternativeName>
</protein>
<keyword evidence="15" id="KW-1133">Transmembrane helix</keyword>
<dbReference type="GO" id="GO:0005737">
    <property type="term" value="C:cytoplasm"/>
    <property type="evidence" value="ECO:0007669"/>
    <property type="project" value="UniProtKB-SubCell"/>
</dbReference>
<dbReference type="Pfam" id="PF02875">
    <property type="entry name" value="Mur_ligase_C"/>
    <property type="match status" value="1"/>
</dbReference>
<evidence type="ECO:0000256" key="8">
    <source>
        <dbReference type="ARBA" id="ARBA00022840"/>
    </source>
</evidence>
<evidence type="ECO:0000256" key="13">
    <source>
        <dbReference type="ARBA" id="ARBA00047833"/>
    </source>
</evidence>
<dbReference type="InterPro" id="IPR036565">
    <property type="entry name" value="Mur-like_cat_sf"/>
</dbReference>
<keyword evidence="10 14" id="KW-0573">Peptidoglycan synthesis</keyword>
<dbReference type="GO" id="GO:0008763">
    <property type="term" value="F:UDP-N-acetylmuramate-L-alanine ligase activity"/>
    <property type="evidence" value="ECO:0007669"/>
    <property type="project" value="UniProtKB-UniRule"/>
</dbReference>
<comment type="subcellular location">
    <subcellularLocation>
        <location evidence="1 14">Cytoplasm</location>
    </subcellularLocation>
</comment>
<comment type="catalytic activity">
    <reaction evidence="13 14">
        <text>UDP-N-acetyl-alpha-D-muramate + L-alanine + ATP = UDP-N-acetyl-alpha-D-muramoyl-L-alanine + ADP + phosphate + H(+)</text>
        <dbReference type="Rhea" id="RHEA:23372"/>
        <dbReference type="ChEBI" id="CHEBI:15378"/>
        <dbReference type="ChEBI" id="CHEBI:30616"/>
        <dbReference type="ChEBI" id="CHEBI:43474"/>
        <dbReference type="ChEBI" id="CHEBI:57972"/>
        <dbReference type="ChEBI" id="CHEBI:70757"/>
        <dbReference type="ChEBI" id="CHEBI:83898"/>
        <dbReference type="ChEBI" id="CHEBI:456216"/>
        <dbReference type="EC" id="6.3.2.8"/>
    </reaction>
</comment>
<dbReference type="InterPro" id="IPR036615">
    <property type="entry name" value="Mur_ligase_C_dom_sf"/>
</dbReference>
<keyword evidence="12 14" id="KW-0961">Cell wall biogenesis/degradation</keyword>
<dbReference type="Proteomes" id="UP000184212">
    <property type="component" value="Unassembled WGS sequence"/>
</dbReference>
<dbReference type="HAMAP" id="MF_00046">
    <property type="entry name" value="MurC"/>
    <property type="match status" value="1"/>
</dbReference>
<dbReference type="GO" id="GO:0009252">
    <property type="term" value="P:peptidoglycan biosynthetic process"/>
    <property type="evidence" value="ECO:0007669"/>
    <property type="project" value="UniProtKB-UniRule"/>
</dbReference>
<evidence type="ECO:0000256" key="10">
    <source>
        <dbReference type="ARBA" id="ARBA00022984"/>
    </source>
</evidence>
<evidence type="ECO:0000256" key="11">
    <source>
        <dbReference type="ARBA" id="ARBA00023306"/>
    </source>
</evidence>
<dbReference type="SUPFAM" id="SSF53623">
    <property type="entry name" value="MurD-like peptide ligases, catalytic domain"/>
    <property type="match status" value="1"/>
</dbReference>
<dbReference type="GO" id="GO:0005524">
    <property type="term" value="F:ATP binding"/>
    <property type="evidence" value="ECO:0007669"/>
    <property type="project" value="UniProtKB-UniRule"/>
</dbReference>
<dbReference type="UniPathway" id="UPA00219"/>
<feature type="domain" description="Mur ligase C-terminal" evidence="17">
    <location>
        <begin position="320"/>
        <end position="445"/>
    </location>
</feature>
<dbReference type="InterPro" id="IPR000713">
    <property type="entry name" value="Mur_ligase_N"/>
</dbReference>
<keyword evidence="8 14" id="KW-0067">ATP-binding</keyword>
<dbReference type="Gene3D" id="3.40.1190.10">
    <property type="entry name" value="Mur-like, catalytic domain"/>
    <property type="match status" value="1"/>
</dbReference>
<dbReference type="SUPFAM" id="SSF51984">
    <property type="entry name" value="MurCD N-terminal domain"/>
    <property type="match status" value="1"/>
</dbReference>
<evidence type="ECO:0000256" key="2">
    <source>
        <dbReference type="ARBA" id="ARBA00004752"/>
    </source>
</evidence>